<dbReference type="Proteomes" id="UP001497482">
    <property type="component" value="Chromosome 21"/>
</dbReference>
<gene>
    <name evidence="2" type="ORF">KC01_LOCUS25135</name>
</gene>
<dbReference type="EMBL" id="OZ035843">
    <property type="protein sequence ID" value="CAL1596459.1"/>
    <property type="molecule type" value="Genomic_DNA"/>
</dbReference>
<keyword evidence="3" id="KW-1185">Reference proteome</keyword>
<dbReference type="AlphaFoldDB" id="A0AAV2L3L3"/>
<feature type="region of interest" description="Disordered" evidence="1">
    <location>
        <begin position="78"/>
        <end position="97"/>
    </location>
</feature>
<sequence>MTVDKIGTIFQVNANTLYITDDANTAIFPESSGNFLYINLSHRGHYEVHGDPIHAQSVGGQHGAQPAVPFSFMRRASAPASTGVSQPGTSRQSRPNMFPAKDFQRAVHIGEVMSGKITSSRTVVIRFTESEATVDHITAKVKEALGCEDSLTLTDSQGNEIIDSHATRILITGNKTQGKYMLFTMRSSSSGEVGGRTKQDDQKKHAILMDKERSSGSDSYSCQRLSTVLCVKDYFQSQWHQLVVIPLLAARNV</sequence>
<feature type="compositionally biased region" description="Polar residues" evidence="1">
    <location>
        <begin position="79"/>
        <end position="95"/>
    </location>
</feature>
<reference evidence="2 3" key="1">
    <citation type="submission" date="2024-04" db="EMBL/GenBank/DDBJ databases">
        <authorList>
            <person name="Waldvogel A.-M."/>
            <person name="Schoenle A."/>
        </authorList>
    </citation>
    <scope>NUCLEOTIDE SEQUENCE [LARGE SCALE GENOMIC DNA]</scope>
</reference>
<organism evidence="2 3">
    <name type="scientific">Knipowitschia caucasica</name>
    <name type="common">Caucasian dwarf goby</name>
    <name type="synonym">Pomatoschistus caucasicus</name>
    <dbReference type="NCBI Taxonomy" id="637954"/>
    <lineage>
        <taxon>Eukaryota</taxon>
        <taxon>Metazoa</taxon>
        <taxon>Chordata</taxon>
        <taxon>Craniata</taxon>
        <taxon>Vertebrata</taxon>
        <taxon>Euteleostomi</taxon>
        <taxon>Actinopterygii</taxon>
        <taxon>Neopterygii</taxon>
        <taxon>Teleostei</taxon>
        <taxon>Neoteleostei</taxon>
        <taxon>Acanthomorphata</taxon>
        <taxon>Gobiaria</taxon>
        <taxon>Gobiiformes</taxon>
        <taxon>Gobioidei</taxon>
        <taxon>Gobiidae</taxon>
        <taxon>Gobiinae</taxon>
        <taxon>Knipowitschia</taxon>
    </lineage>
</organism>
<protein>
    <submittedName>
        <fullName evidence="2">Uncharacterized protein</fullName>
    </submittedName>
</protein>
<name>A0AAV2L3L3_KNICA</name>
<proteinExistence type="predicted"/>
<accession>A0AAV2L3L3</accession>
<evidence type="ECO:0000313" key="2">
    <source>
        <dbReference type="EMBL" id="CAL1596459.1"/>
    </source>
</evidence>
<evidence type="ECO:0000256" key="1">
    <source>
        <dbReference type="SAM" id="MobiDB-lite"/>
    </source>
</evidence>
<evidence type="ECO:0000313" key="3">
    <source>
        <dbReference type="Proteomes" id="UP001497482"/>
    </source>
</evidence>